<keyword evidence="1" id="KW-0812">Transmembrane</keyword>
<dbReference type="Proteomes" id="UP000630097">
    <property type="component" value="Unassembled WGS sequence"/>
</dbReference>
<feature type="transmembrane region" description="Helical" evidence="1">
    <location>
        <begin position="142"/>
        <end position="160"/>
    </location>
</feature>
<organism evidence="2 3">
    <name type="scientific">Planotetraspora kaengkrachanensis</name>
    <dbReference type="NCBI Taxonomy" id="575193"/>
    <lineage>
        <taxon>Bacteria</taxon>
        <taxon>Bacillati</taxon>
        <taxon>Actinomycetota</taxon>
        <taxon>Actinomycetes</taxon>
        <taxon>Streptosporangiales</taxon>
        <taxon>Streptosporangiaceae</taxon>
        <taxon>Planotetraspora</taxon>
    </lineage>
</organism>
<keyword evidence="1" id="KW-0472">Membrane</keyword>
<name>A0A8J3PWL3_9ACTN</name>
<evidence type="ECO:0000256" key="1">
    <source>
        <dbReference type="SAM" id="Phobius"/>
    </source>
</evidence>
<protein>
    <recommendedName>
        <fullName evidence="4">DUF3592 domain-containing protein</fullName>
    </recommendedName>
</protein>
<reference evidence="2 3" key="1">
    <citation type="submission" date="2021-01" db="EMBL/GenBank/DDBJ databases">
        <title>Whole genome shotgun sequence of Planotetraspora kaengkrachanensis NBRC 104272.</title>
        <authorList>
            <person name="Komaki H."/>
            <person name="Tamura T."/>
        </authorList>
    </citation>
    <scope>NUCLEOTIDE SEQUENCE [LARGE SCALE GENOMIC DNA]</scope>
    <source>
        <strain evidence="2 3">NBRC 104272</strain>
    </source>
</reference>
<proteinExistence type="predicted"/>
<evidence type="ECO:0000313" key="3">
    <source>
        <dbReference type="Proteomes" id="UP000630097"/>
    </source>
</evidence>
<dbReference type="AlphaFoldDB" id="A0A8J3PWL3"/>
<keyword evidence="3" id="KW-1185">Reference proteome</keyword>
<feature type="transmembrane region" description="Helical" evidence="1">
    <location>
        <begin position="32"/>
        <end position="52"/>
    </location>
</feature>
<gene>
    <name evidence="2" type="ORF">Pka01_53780</name>
</gene>
<dbReference type="EMBL" id="BONV01000028">
    <property type="protein sequence ID" value="GIG82251.1"/>
    <property type="molecule type" value="Genomic_DNA"/>
</dbReference>
<comment type="caution">
    <text evidence="2">The sequence shown here is derived from an EMBL/GenBank/DDBJ whole genome shotgun (WGS) entry which is preliminary data.</text>
</comment>
<evidence type="ECO:0000313" key="2">
    <source>
        <dbReference type="EMBL" id="GIG82251.1"/>
    </source>
</evidence>
<accession>A0A8J3PWL3</accession>
<sequence>MDVLYWWPAVSVFLLLAGLVLIVLSGVKLLRALLPVVGITLLVLSGIVYLQLDQQSRTHGETISTYGLIKSFGSTPRSVRSNRVDIAFATVAGEEFSTQLDTIQNPRPAPKPGDRVLIRYEVDKPALIDIIDPKWGSAAADTYAFALAGGFYVVAALVIFGRKREVLHARGPAPDSPPS</sequence>
<feature type="transmembrane region" description="Helical" evidence="1">
    <location>
        <begin position="6"/>
        <end position="25"/>
    </location>
</feature>
<evidence type="ECO:0008006" key="4">
    <source>
        <dbReference type="Google" id="ProtNLM"/>
    </source>
</evidence>
<dbReference type="RefSeq" id="WP_203885600.1">
    <property type="nucleotide sequence ID" value="NZ_BAABHH010000003.1"/>
</dbReference>
<keyword evidence="1" id="KW-1133">Transmembrane helix</keyword>